<evidence type="ECO:0000313" key="3">
    <source>
        <dbReference type="Proteomes" id="UP001244443"/>
    </source>
</evidence>
<keyword evidence="3" id="KW-1185">Reference proteome</keyword>
<dbReference type="AlphaFoldDB" id="A0AA49GI31"/>
<keyword evidence="1" id="KW-1133">Transmembrane helix</keyword>
<reference evidence="2" key="1">
    <citation type="submission" date="2023-08" db="EMBL/GenBank/DDBJ databases">
        <title>Comparative genomics and taxonomic characterization of three novel marine species of genus Marivirga.</title>
        <authorList>
            <person name="Muhammad N."/>
            <person name="Kim S.-G."/>
        </authorList>
    </citation>
    <scope>NUCLEOTIDE SEQUENCE [LARGE SCALE GENOMIC DNA]</scope>
    <source>
        <strain evidence="2">ABR2-2</strain>
    </source>
</reference>
<sequence length="314" mass="36930">MFRNLNIILLVFCTLVVLLISLFWYFQHNQLKEIKQEFREKSEELASPKWPNPFDINFRNLNDSILLISYLDVERVNRHIDGLRSEVRNESNRAESIIDKDIDRLNLYMAVGIGFMTLLGVFVPVLVNITSTQNLNNEVNSLRNQFSEFNNDREDLSKGINKIEEYLKIQKKGSINEANNKLQASIGRFYNMWPLYFNKINREDINANVVNLIEDVIEALKLCESLDDHLINKNRFFINNVNDFIQLLDTEKTKLNMVFSQRKDIEVIDHLIESLKELLKSTPENESKKYADVFKNLNRFRSLISERVVDFKSN</sequence>
<keyword evidence="1" id="KW-0812">Transmembrane</keyword>
<dbReference type="Proteomes" id="UP001244443">
    <property type="component" value="Chromosome"/>
</dbReference>
<feature type="transmembrane region" description="Helical" evidence="1">
    <location>
        <begin position="105"/>
        <end position="127"/>
    </location>
</feature>
<accession>A0AA49GI31</accession>
<keyword evidence="1" id="KW-0472">Membrane</keyword>
<feature type="transmembrane region" description="Helical" evidence="1">
    <location>
        <begin position="6"/>
        <end position="26"/>
    </location>
</feature>
<dbReference type="RefSeq" id="WP_302101952.1">
    <property type="nucleotide sequence ID" value="NZ_CP129970.2"/>
</dbReference>
<protein>
    <submittedName>
        <fullName evidence="2">Uncharacterized protein</fullName>
    </submittedName>
</protein>
<name>A0AA49GI31_9BACT</name>
<gene>
    <name evidence="2" type="ORF">QYS48_00240</name>
</gene>
<evidence type="ECO:0000256" key="1">
    <source>
        <dbReference type="SAM" id="Phobius"/>
    </source>
</evidence>
<evidence type="ECO:0000313" key="2">
    <source>
        <dbReference type="EMBL" id="WKK85587.1"/>
    </source>
</evidence>
<proteinExistence type="predicted"/>
<dbReference type="EMBL" id="CP129970">
    <property type="protein sequence ID" value="WKK85587.1"/>
    <property type="molecule type" value="Genomic_DNA"/>
</dbReference>
<organism evidence="2 3">
    <name type="scientific">Marivirga arenosa</name>
    <dbReference type="NCBI Taxonomy" id="3059076"/>
    <lineage>
        <taxon>Bacteria</taxon>
        <taxon>Pseudomonadati</taxon>
        <taxon>Bacteroidota</taxon>
        <taxon>Cytophagia</taxon>
        <taxon>Cytophagales</taxon>
        <taxon>Marivirgaceae</taxon>
        <taxon>Marivirga</taxon>
    </lineage>
</organism>